<feature type="region of interest" description="Disordered" evidence="5">
    <location>
        <begin position="1"/>
        <end position="26"/>
    </location>
</feature>
<dbReference type="Pfam" id="PF00341">
    <property type="entry name" value="PDGF"/>
    <property type="match status" value="2"/>
</dbReference>
<dbReference type="SUPFAM" id="SSF57501">
    <property type="entry name" value="Cystine-knot cytokines"/>
    <property type="match status" value="2"/>
</dbReference>
<dbReference type="AlphaFoldDB" id="A0A7R8W6R7"/>
<dbReference type="PROSITE" id="PS50278">
    <property type="entry name" value="PDGF_2"/>
    <property type="match status" value="2"/>
</dbReference>
<dbReference type="Gene3D" id="2.10.90.10">
    <property type="entry name" value="Cystine-knot cytokines"/>
    <property type="match status" value="2"/>
</dbReference>
<feature type="region of interest" description="Disordered" evidence="5">
    <location>
        <begin position="215"/>
        <end position="261"/>
    </location>
</feature>
<keyword evidence="6" id="KW-0812">Transmembrane</keyword>
<dbReference type="InterPro" id="IPR000072">
    <property type="entry name" value="PDGF/VEGF_dom"/>
</dbReference>
<feature type="transmembrane region" description="Helical" evidence="6">
    <location>
        <begin position="954"/>
        <end position="974"/>
    </location>
</feature>
<evidence type="ECO:0000256" key="2">
    <source>
        <dbReference type="ARBA" id="ARBA00023030"/>
    </source>
</evidence>
<feature type="compositionally biased region" description="Polar residues" evidence="5">
    <location>
        <begin position="464"/>
        <end position="475"/>
    </location>
</feature>
<evidence type="ECO:0000256" key="3">
    <source>
        <dbReference type="ARBA" id="ARBA00023246"/>
    </source>
</evidence>
<evidence type="ECO:0000256" key="6">
    <source>
        <dbReference type="SAM" id="Phobius"/>
    </source>
</evidence>
<dbReference type="PANTHER" id="PTHR11633:SF1">
    <property type="entry name" value="LD28763P"/>
    <property type="match status" value="1"/>
</dbReference>
<feature type="transmembrane region" description="Helical" evidence="6">
    <location>
        <begin position="894"/>
        <end position="914"/>
    </location>
</feature>
<sequence length="1121" mass="126254">MKTPTTRRGISSSHKQKKITTTRRRHRTLSVYGARRSVLQNMSDKRTVNCVLFVSFLLVLCTVNVISGKKRVSDIWSAFQGRGSKPSEEPTTTEASRIWFPGSDSDSELGHAGVGPRSAALRSPDNDLEGERQKGRQARLPLDVAKQLSESSDPLDFLLKRFGGFSKKEGDSRSSVSDKFDELRRRFREEEIGHSGPAKEKAKTRAHLPVMADMAHGGDTGGLVSRTGLEISPRRSSHQSEQSGVTFAAEDEDSMGRNSELRMPLPAGCEPESQTVELDLPKNLSVYYYPTCTRVERCGGCCNHDLLECQPTETEELNMMIMVIPSSPHASPDTMIMKVEAHKKCRCGCRTRPEHCNANQVYQSDSCLCVCRDRDAQRKCQADPQRLWVPDECRCPCREEMTCTTGSYFDHNLCRCINTSRLNFTPRFGSRTPTYERMPAYPTAYSSDYERRVGYVEPLTSAGTWSGRSTHQQQDGGIGRSERQRWKRKRRRIQQKPKSLETETPVVDSATRMINNISAEPELKFFLGYPETFYLKLLLPRVTTPSDSPQIVRKKINLYIDHSAEACVSEINLYIDHSEACVSEINPYIDHSGACVSDINLYIDHSEACVSEINLLAVQLLPRKGFVGAPYLAAPDIAGKVQLSSGWRNMSSIRILPLAVILLICGVIHESAGFSVKQTWKRFRECAFKENDPPEPPEKKEVPEIEIPPAFPKEPEPEVPVAQIPIDIAEEMLEADNPVDILIAHYGGYKEVSLTPRSGARKKGRPATPDELPWGKCEPELQTVQIEVPLYNSWYYPYPTCVRVKRCGGCCPHPLLDCQPTATEMLEKNVTLVPANKDEQLGYMLAIVESHKECQCSCKTKVKIIQREYLVKAAVGPTRLVFYYEETLEELGNLVTFVSTLTSLALGFFIILIWSPSTFADWIFEDPDDHHIDALEHLQEGVSDVTRTVSMKPWRTFSLIRAACIAVYGCYFMYKADETGKELYDSVCQYQTTLSEAKCIKKDLFVILFYVQGSVLIGWSCLLVIAYHPVMSFTRLLEDPTEARRQDHIDLGWRSRIWGSPGGLHGRGLRRMDSPQAHHNGAFDPQSFQDLMIPRARSNPVQPASLPATTYSGRPYTHPHY</sequence>
<dbReference type="GO" id="GO:0051781">
    <property type="term" value="P:positive regulation of cell division"/>
    <property type="evidence" value="ECO:0007669"/>
    <property type="project" value="UniProtKB-KW"/>
</dbReference>
<gene>
    <name evidence="7" type="ORF">CTOB1V02_LOCUS1613</name>
</gene>
<dbReference type="GO" id="GO:0008284">
    <property type="term" value="P:positive regulation of cell population proliferation"/>
    <property type="evidence" value="ECO:0007669"/>
    <property type="project" value="TreeGrafter"/>
</dbReference>
<reference evidence="7" key="1">
    <citation type="submission" date="2020-11" db="EMBL/GenBank/DDBJ databases">
        <authorList>
            <person name="Tran Van P."/>
        </authorList>
    </citation>
    <scope>NUCLEOTIDE SEQUENCE</scope>
</reference>
<dbReference type="GO" id="GO:0070851">
    <property type="term" value="F:growth factor receptor binding"/>
    <property type="evidence" value="ECO:0007669"/>
    <property type="project" value="TreeGrafter"/>
</dbReference>
<dbReference type="GO" id="GO:0005615">
    <property type="term" value="C:extracellular space"/>
    <property type="evidence" value="ECO:0007669"/>
    <property type="project" value="TreeGrafter"/>
</dbReference>
<organism evidence="7">
    <name type="scientific">Cyprideis torosa</name>
    <dbReference type="NCBI Taxonomy" id="163714"/>
    <lineage>
        <taxon>Eukaryota</taxon>
        <taxon>Metazoa</taxon>
        <taxon>Ecdysozoa</taxon>
        <taxon>Arthropoda</taxon>
        <taxon>Crustacea</taxon>
        <taxon>Oligostraca</taxon>
        <taxon>Ostracoda</taxon>
        <taxon>Podocopa</taxon>
        <taxon>Podocopida</taxon>
        <taxon>Cytherocopina</taxon>
        <taxon>Cytheroidea</taxon>
        <taxon>Cytherideidae</taxon>
        <taxon>Cyprideis</taxon>
    </lineage>
</organism>
<keyword evidence="2 4" id="KW-0339">Growth factor</keyword>
<keyword evidence="6" id="KW-0472">Membrane</keyword>
<dbReference type="CDD" id="cd00135">
    <property type="entry name" value="PDGF"/>
    <property type="match status" value="1"/>
</dbReference>
<feature type="region of interest" description="Disordered" evidence="5">
    <location>
        <begin position="80"/>
        <end position="138"/>
    </location>
</feature>
<dbReference type="InterPro" id="IPR029034">
    <property type="entry name" value="Cystine-knot_cytokine"/>
</dbReference>
<feature type="compositionally biased region" description="Basic residues" evidence="5">
    <location>
        <begin position="485"/>
        <end position="495"/>
    </location>
</feature>
<dbReference type="GO" id="GO:0016020">
    <property type="term" value="C:membrane"/>
    <property type="evidence" value="ECO:0007669"/>
    <property type="project" value="InterPro"/>
</dbReference>
<feature type="compositionally biased region" description="Polar residues" evidence="5">
    <location>
        <begin position="1"/>
        <end position="13"/>
    </location>
</feature>
<proteinExistence type="inferred from homology"/>
<keyword evidence="3" id="KW-0497">Mitogen</keyword>
<feature type="transmembrane region" description="Helical" evidence="6">
    <location>
        <begin position="1004"/>
        <end position="1027"/>
    </location>
</feature>
<name>A0A7R8W6R7_9CRUS</name>
<comment type="similarity">
    <text evidence="1 4">Belongs to the PDGF/VEGF growth factor family.</text>
</comment>
<feature type="region of interest" description="Disordered" evidence="5">
    <location>
        <begin position="1098"/>
        <end position="1121"/>
    </location>
</feature>
<dbReference type="GO" id="GO:0008083">
    <property type="term" value="F:growth factor activity"/>
    <property type="evidence" value="ECO:0007669"/>
    <property type="project" value="UniProtKB-KW"/>
</dbReference>
<keyword evidence="6" id="KW-1133">Transmembrane helix</keyword>
<evidence type="ECO:0000313" key="7">
    <source>
        <dbReference type="EMBL" id="CAD7223633.1"/>
    </source>
</evidence>
<dbReference type="EMBL" id="OB660232">
    <property type="protein sequence ID" value="CAD7223633.1"/>
    <property type="molecule type" value="Genomic_DNA"/>
</dbReference>
<evidence type="ECO:0000256" key="5">
    <source>
        <dbReference type="SAM" id="MobiDB-lite"/>
    </source>
</evidence>
<feature type="compositionally biased region" description="Basic residues" evidence="5">
    <location>
        <begin position="14"/>
        <end position="26"/>
    </location>
</feature>
<evidence type="ECO:0000256" key="4">
    <source>
        <dbReference type="RuleBase" id="RU003818"/>
    </source>
</evidence>
<dbReference type="SMART" id="SM00141">
    <property type="entry name" value="PDGF"/>
    <property type="match status" value="2"/>
</dbReference>
<protein>
    <submittedName>
        <fullName evidence="7">Uncharacterized protein</fullName>
    </submittedName>
</protein>
<accession>A0A7R8W6R7</accession>
<feature type="compositionally biased region" description="Polar residues" evidence="5">
    <location>
        <begin position="1099"/>
        <end position="1112"/>
    </location>
</feature>
<dbReference type="OrthoDB" id="8878063at2759"/>
<evidence type="ECO:0000256" key="1">
    <source>
        <dbReference type="ARBA" id="ARBA00006686"/>
    </source>
</evidence>
<feature type="transmembrane region" description="Helical" evidence="6">
    <location>
        <begin position="655"/>
        <end position="674"/>
    </location>
</feature>
<dbReference type="PANTHER" id="PTHR11633">
    <property type="entry name" value="PLATELET-DERIVED GROWTH FACTOR"/>
    <property type="match status" value="1"/>
</dbReference>
<feature type="region of interest" description="Disordered" evidence="5">
    <location>
        <begin position="464"/>
        <end position="502"/>
    </location>
</feature>